<feature type="site" description="Important for catalytic activity" evidence="7">
    <location>
        <position position="381"/>
    </location>
</feature>
<accession>A0A507ADN6</accession>
<dbReference type="GO" id="GO:0008311">
    <property type="term" value="F:double-stranded DNA 3'-5' DNA exonuclease activity"/>
    <property type="evidence" value="ECO:0007669"/>
    <property type="project" value="TreeGrafter"/>
</dbReference>
<dbReference type="STRING" id="1093900.A0A507ADN6"/>
<comment type="similarity">
    <text evidence="1">Belongs to the DNA repair enzymes AP/ExoA family.</text>
</comment>
<dbReference type="GO" id="GO:0006284">
    <property type="term" value="P:base-excision repair"/>
    <property type="evidence" value="ECO:0007669"/>
    <property type="project" value="TreeGrafter"/>
</dbReference>
<reference evidence="10 11" key="1">
    <citation type="submission" date="2019-06" db="EMBL/GenBank/DDBJ databases">
        <title>Draft genome sequence of the filamentous fungus Phialemoniopsis curvata isolated from diesel fuel.</title>
        <authorList>
            <person name="Varaljay V.A."/>
            <person name="Lyon W.J."/>
            <person name="Crouch A.L."/>
            <person name="Drake C.E."/>
            <person name="Hollomon J.M."/>
            <person name="Nadeau L.J."/>
            <person name="Nunn H.S."/>
            <person name="Stevenson B.S."/>
            <person name="Bojanowski C.L."/>
            <person name="Crookes-Goodson W.J."/>
        </authorList>
    </citation>
    <scope>NUCLEOTIDE SEQUENCE [LARGE SCALE GENOMIC DNA]</scope>
    <source>
        <strain evidence="10 11">D216</strain>
    </source>
</reference>
<dbReference type="Proteomes" id="UP000319257">
    <property type="component" value="Unassembled WGS sequence"/>
</dbReference>
<gene>
    <name evidence="10" type="ORF">E0L32_010878</name>
</gene>
<feature type="active site" description="Proton donor/acceptor" evidence="5">
    <location>
        <position position="282"/>
    </location>
</feature>
<evidence type="ECO:0000256" key="3">
    <source>
        <dbReference type="ARBA" id="ARBA00022801"/>
    </source>
</evidence>
<dbReference type="SUPFAM" id="SSF56219">
    <property type="entry name" value="DNase I-like"/>
    <property type="match status" value="1"/>
</dbReference>
<dbReference type="GeneID" id="41978325"/>
<evidence type="ECO:0000256" key="1">
    <source>
        <dbReference type="ARBA" id="ARBA00007092"/>
    </source>
</evidence>
<evidence type="ECO:0000256" key="2">
    <source>
        <dbReference type="ARBA" id="ARBA00022723"/>
    </source>
</evidence>
<comment type="caution">
    <text evidence="10">The sequence shown here is derived from an EMBL/GenBank/DDBJ whole genome shotgun (WGS) entry which is preliminary data.</text>
</comment>
<dbReference type="InterPro" id="IPR005135">
    <property type="entry name" value="Endo/exonuclease/phosphatase"/>
</dbReference>
<dbReference type="Pfam" id="PF03372">
    <property type="entry name" value="Exo_endo_phos"/>
    <property type="match status" value="1"/>
</dbReference>
<evidence type="ECO:0000259" key="9">
    <source>
        <dbReference type="Pfam" id="PF03372"/>
    </source>
</evidence>
<keyword evidence="11" id="KW-1185">Reference proteome</keyword>
<evidence type="ECO:0000256" key="5">
    <source>
        <dbReference type="PIRSR" id="PIRSR604808-1"/>
    </source>
</evidence>
<dbReference type="InParanoid" id="A0A507ADN6"/>
<name>A0A507ADN6_9PEZI</name>
<dbReference type="PANTHER" id="PTHR22748">
    <property type="entry name" value="AP ENDONUCLEASE"/>
    <property type="match status" value="1"/>
</dbReference>
<dbReference type="AlphaFoldDB" id="A0A507ADN6"/>
<organism evidence="10 11">
    <name type="scientific">Thyridium curvatum</name>
    <dbReference type="NCBI Taxonomy" id="1093900"/>
    <lineage>
        <taxon>Eukaryota</taxon>
        <taxon>Fungi</taxon>
        <taxon>Dikarya</taxon>
        <taxon>Ascomycota</taxon>
        <taxon>Pezizomycotina</taxon>
        <taxon>Sordariomycetes</taxon>
        <taxon>Sordariomycetidae</taxon>
        <taxon>Thyridiales</taxon>
        <taxon>Thyridiaceae</taxon>
        <taxon>Thyridium</taxon>
    </lineage>
</organism>
<dbReference type="GO" id="GO:0005634">
    <property type="term" value="C:nucleus"/>
    <property type="evidence" value="ECO:0007669"/>
    <property type="project" value="TreeGrafter"/>
</dbReference>
<feature type="binding site" evidence="6">
    <location>
        <position position="50"/>
    </location>
    <ligand>
        <name>Mg(2+)</name>
        <dbReference type="ChEBI" id="CHEBI:18420"/>
        <label>1</label>
    </ligand>
</feature>
<feature type="binding site" evidence="6">
    <location>
        <position position="108"/>
    </location>
    <ligand>
        <name>Mg(2+)</name>
        <dbReference type="ChEBI" id="CHEBI:18420"/>
        <label>1</label>
    </ligand>
</feature>
<dbReference type="InterPro" id="IPR036691">
    <property type="entry name" value="Endo/exonu/phosph_ase_sf"/>
</dbReference>
<keyword evidence="3" id="KW-0378">Hydrolase</keyword>
<evidence type="ECO:0000313" key="11">
    <source>
        <dbReference type="Proteomes" id="UP000319257"/>
    </source>
</evidence>
<evidence type="ECO:0000313" key="10">
    <source>
        <dbReference type="EMBL" id="TPX07175.1"/>
    </source>
</evidence>
<dbReference type="PANTHER" id="PTHR22748:SF14">
    <property type="entry name" value="ENDONUCLEASE_EXONUCLEASE_PHOSPHATASE DOMAIN-CONTAINING PROTEIN"/>
    <property type="match status" value="1"/>
</dbReference>
<sequence length="425" mass="46761">MSKRHSDISPPPLKRRKVAAVEQDASLGAEETPPRTKTQRGSSIRIYSWNINGIQPFVPQSSAPITAFFRPKGEAATSIVEGAATAGPASLRGWLARHDWPEVLFLQEVKINRTNNKLLSTLASSLNTPLNPQDNPHTDDRRYALHTTLPRDRFNARGFGGKLYGVATILRADFEKQHVGCVRDVPWDLEGRVSIVETTVSTQHGSGSYVATPEAGAGIPAHKPLAIVNVYAVNGTGATYRSSQDGHTVGTRHDHKLSFHSLLRDECLALEARGFDVIVAGDLNIARSRIDGYPNLRTSPVQHCYNRADFNRKFFGPSDNKRAGVHLDALTTADDAITKDEDTSGKCLNGVDIFRAIHGDRKQYTYHPRTRDWGSSCDRVDLIIVSQHLWRSGRVVGTGILDSPQERGPSDHVPLWVQVSMEDAG</sequence>
<dbReference type="EMBL" id="SKBQ01000093">
    <property type="protein sequence ID" value="TPX07175.1"/>
    <property type="molecule type" value="Genomic_DNA"/>
</dbReference>
<dbReference type="GO" id="GO:0003906">
    <property type="term" value="F:DNA-(apurinic or apyrimidinic site) endonuclease activity"/>
    <property type="evidence" value="ECO:0007669"/>
    <property type="project" value="TreeGrafter"/>
</dbReference>
<dbReference type="Gene3D" id="3.60.10.10">
    <property type="entry name" value="Endonuclease/exonuclease/phosphatase"/>
    <property type="match status" value="1"/>
</dbReference>
<feature type="binding site" evidence="6">
    <location>
        <position position="282"/>
    </location>
    <ligand>
        <name>Mg(2+)</name>
        <dbReference type="ChEBI" id="CHEBI:18420"/>
        <label>1</label>
    </ligand>
</feature>
<feature type="site" description="Interaction with DNA substrate" evidence="7">
    <location>
        <position position="412"/>
    </location>
</feature>
<keyword evidence="4 6" id="KW-0460">Magnesium</keyword>
<dbReference type="InterPro" id="IPR004808">
    <property type="entry name" value="AP_endonuc_1"/>
</dbReference>
<evidence type="ECO:0000256" key="4">
    <source>
        <dbReference type="ARBA" id="ARBA00022842"/>
    </source>
</evidence>
<dbReference type="PROSITE" id="PS51435">
    <property type="entry name" value="AP_NUCLEASE_F1_4"/>
    <property type="match status" value="1"/>
</dbReference>
<feature type="active site" evidence="5">
    <location>
        <position position="231"/>
    </location>
</feature>
<dbReference type="GO" id="GO:0046872">
    <property type="term" value="F:metal ion binding"/>
    <property type="evidence" value="ECO:0007669"/>
    <property type="project" value="UniProtKB-KW"/>
</dbReference>
<feature type="site" description="Transition state stabilizer" evidence="7">
    <location>
        <position position="284"/>
    </location>
</feature>
<evidence type="ECO:0000256" key="8">
    <source>
        <dbReference type="SAM" id="MobiDB-lite"/>
    </source>
</evidence>
<proteinExistence type="inferred from homology"/>
<protein>
    <recommendedName>
        <fullName evidence="9">Endonuclease/exonuclease/phosphatase domain-containing protein</fullName>
    </recommendedName>
</protein>
<evidence type="ECO:0000256" key="7">
    <source>
        <dbReference type="PIRSR" id="PIRSR604808-3"/>
    </source>
</evidence>
<keyword evidence="2 6" id="KW-0479">Metal-binding</keyword>
<feature type="binding site" evidence="6">
    <location>
        <position position="412"/>
    </location>
    <ligand>
        <name>Mg(2+)</name>
        <dbReference type="ChEBI" id="CHEBI:18420"/>
        <label>1</label>
    </ligand>
</feature>
<dbReference type="GO" id="GO:0008081">
    <property type="term" value="F:phosphoric diester hydrolase activity"/>
    <property type="evidence" value="ECO:0007669"/>
    <property type="project" value="TreeGrafter"/>
</dbReference>
<keyword evidence="6" id="KW-0464">Manganese</keyword>
<feature type="binding site" evidence="6">
    <location>
        <position position="284"/>
    </location>
    <ligand>
        <name>Mg(2+)</name>
        <dbReference type="ChEBI" id="CHEBI:18420"/>
        <label>1</label>
    </ligand>
</feature>
<dbReference type="OrthoDB" id="498125at2759"/>
<dbReference type="RefSeq" id="XP_030988886.1">
    <property type="nucleotide sequence ID" value="XM_031133545.1"/>
</dbReference>
<comment type="cofactor">
    <cofactor evidence="6">
        <name>Mg(2+)</name>
        <dbReference type="ChEBI" id="CHEBI:18420"/>
    </cofactor>
    <cofactor evidence="6">
        <name>Mn(2+)</name>
        <dbReference type="ChEBI" id="CHEBI:29035"/>
    </cofactor>
    <text evidence="6">Probably binds two magnesium or manganese ions per subunit.</text>
</comment>
<evidence type="ECO:0000256" key="6">
    <source>
        <dbReference type="PIRSR" id="PIRSR604808-2"/>
    </source>
</evidence>
<feature type="domain" description="Endonuclease/exonuclease/phosphatase" evidence="9">
    <location>
        <begin position="48"/>
        <end position="412"/>
    </location>
</feature>
<feature type="binding site" evidence="6">
    <location>
        <position position="411"/>
    </location>
    <ligand>
        <name>Mg(2+)</name>
        <dbReference type="ChEBI" id="CHEBI:18420"/>
        <label>1</label>
    </ligand>
</feature>
<feature type="region of interest" description="Disordered" evidence="8">
    <location>
        <begin position="1"/>
        <end position="41"/>
    </location>
</feature>
<feature type="active site" description="Proton acceptor" evidence="5">
    <location>
        <position position="412"/>
    </location>
</feature>